<dbReference type="InterPro" id="IPR003856">
    <property type="entry name" value="LPS_length_determ_N"/>
</dbReference>
<dbReference type="Proteomes" id="UP001597102">
    <property type="component" value="Unassembled WGS sequence"/>
</dbReference>
<dbReference type="PANTHER" id="PTHR32309:SF13">
    <property type="entry name" value="FERRIC ENTEROBACTIN TRANSPORT PROTEIN FEPE"/>
    <property type="match status" value="1"/>
</dbReference>
<evidence type="ECO:0000313" key="11">
    <source>
        <dbReference type="Proteomes" id="UP001597102"/>
    </source>
</evidence>
<comment type="subcellular location">
    <subcellularLocation>
        <location evidence="1">Cell membrane</location>
        <topology evidence="1">Multi-pass membrane protein</topology>
    </subcellularLocation>
</comment>
<feature type="compositionally biased region" description="Basic and acidic residues" evidence="7">
    <location>
        <begin position="641"/>
        <end position="650"/>
    </location>
</feature>
<proteinExistence type="predicted"/>
<keyword evidence="5 8" id="KW-0472">Membrane</keyword>
<feature type="compositionally biased region" description="Polar residues" evidence="7">
    <location>
        <begin position="562"/>
        <end position="572"/>
    </location>
</feature>
<gene>
    <name evidence="10" type="ORF">ACFQ2F_09445</name>
</gene>
<dbReference type="EMBL" id="JBHTJO010000001">
    <property type="protein sequence ID" value="MFD0987318.1"/>
    <property type="molecule type" value="Genomic_DNA"/>
</dbReference>
<evidence type="ECO:0000256" key="4">
    <source>
        <dbReference type="ARBA" id="ARBA00022989"/>
    </source>
</evidence>
<keyword evidence="2" id="KW-1003">Cell membrane</keyword>
<protein>
    <submittedName>
        <fullName evidence="10">Wzz/FepE/Etk N-terminal domain-containing protein</fullName>
    </submittedName>
</protein>
<dbReference type="InterPro" id="IPR050445">
    <property type="entry name" value="Bact_polysacc_biosynth/exp"/>
</dbReference>
<keyword evidence="4 8" id="KW-1133">Transmembrane helix</keyword>
<dbReference type="Gene3D" id="3.40.50.300">
    <property type="entry name" value="P-loop containing nucleotide triphosphate hydrolases"/>
    <property type="match status" value="1"/>
</dbReference>
<evidence type="ECO:0000313" key="10">
    <source>
        <dbReference type="EMBL" id="MFD0987318.1"/>
    </source>
</evidence>
<evidence type="ECO:0000256" key="1">
    <source>
        <dbReference type="ARBA" id="ARBA00004651"/>
    </source>
</evidence>
<feature type="transmembrane region" description="Helical" evidence="8">
    <location>
        <begin position="27"/>
        <end position="47"/>
    </location>
</feature>
<keyword evidence="3 8" id="KW-0812">Transmembrane</keyword>
<feature type="region of interest" description="Disordered" evidence="7">
    <location>
        <begin position="553"/>
        <end position="650"/>
    </location>
</feature>
<feature type="coiled-coil region" evidence="6">
    <location>
        <begin position="290"/>
        <end position="338"/>
    </location>
</feature>
<dbReference type="SUPFAM" id="SSF52540">
    <property type="entry name" value="P-loop containing nucleoside triphosphate hydrolases"/>
    <property type="match status" value="1"/>
</dbReference>
<feature type="compositionally biased region" description="Basic and acidic residues" evidence="7">
    <location>
        <begin position="500"/>
        <end position="534"/>
    </location>
</feature>
<evidence type="ECO:0000256" key="6">
    <source>
        <dbReference type="SAM" id="Coils"/>
    </source>
</evidence>
<sequence length="858" mass="93688">MHSEPSLSRSDDIDLVTLGRAVWRAKWWVICLSLLAGVITFFALSMMRPVYTSEARILIENEESTYRRPTGDQSAPASSTLDEQAIQSQVQVLTSRDLILKVVDELDLANDPSFKEDAGVSLMNRLLGLIGIAPEKSQNDQTAGVFAEHLSVYQLGKSSVIAVAYTSGDPELAAKAANSLARVYIEWQREAKLTQTRDATAWLRNQIEALRDRVSDSESAVENFRAEEGIYAGSGDVDLTAQQLSELNSKLILAKAQKSEAEARARMIRQMLTENGEIEATSEVLKSGLISALIEQRVQVQRQLAELSATLLPSHPRIQQLNSELADVRAQIREEGRKIARSLENEAQVADARVQSLTGSLKAAKSQASGEGAAEIKLRALEREAKSNRDLLESYLARYRDASARGDVGAVPANATIVSQAYPAATPSFPKKLPITLLVMVAVALVVLAYVMARELIRATAVSTSRHRQLVPRDETYPAPEPVFNREEESKAVVPTEPAKTPEPDEPKSDDAKAEESEVKDAGDSDDEASRENDTEQQIRSVQEVLARFRRPEAAEARESIQDNVKTNSNGNGPAEKSRELARTEDVDSGERMPIPSSTTPSIPIAMSNGAAKPDDPETARMSPLERYLRQRSGHPAAANERPKAEASRRKGDVIRNIDVLRDRFAEQLDTRDSPVALVTPVSASNALPEAIQLARPLAAGGKTVLLLDMAQGSTTVSDFLGLERSPGFNELLANVAAFEDVLRVDSESPLQVIPAGSPSLPVPPGEVKSFVRILDALRQTYDCVVIHSDFDRAEHFASALHGELTTAVALFAPKTISEEENRLADLKELGCRFMLYERAVSAEQDEANSLRQRLAAS</sequence>
<evidence type="ECO:0000256" key="8">
    <source>
        <dbReference type="SAM" id="Phobius"/>
    </source>
</evidence>
<dbReference type="InterPro" id="IPR027417">
    <property type="entry name" value="P-loop_NTPase"/>
</dbReference>
<dbReference type="PANTHER" id="PTHR32309">
    <property type="entry name" value="TYROSINE-PROTEIN KINASE"/>
    <property type="match status" value="1"/>
</dbReference>
<evidence type="ECO:0000259" key="9">
    <source>
        <dbReference type="Pfam" id="PF02706"/>
    </source>
</evidence>
<evidence type="ECO:0000256" key="5">
    <source>
        <dbReference type="ARBA" id="ARBA00023136"/>
    </source>
</evidence>
<feature type="compositionally biased region" description="Low complexity" evidence="7">
    <location>
        <begin position="594"/>
        <end position="605"/>
    </location>
</feature>
<feature type="coiled-coil region" evidence="6">
    <location>
        <begin position="207"/>
        <end position="264"/>
    </location>
</feature>
<dbReference type="Pfam" id="PF02706">
    <property type="entry name" value="Wzz"/>
    <property type="match status" value="1"/>
</dbReference>
<keyword evidence="6" id="KW-0175">Coiled coil</keyword>
<comment type="caution">
    <text evidence="10">The sequence shown here is derived from an EMBL/GenBank/DDBJ whole genome shotgun (WGS) entry which is preliminary data.</text>
</comment>
<name>A0ABW3JBZ4_9HYPH</name>
<reference evidence="11" key="1">
    <citation type="journal article" date="2019" name="Int. J. Syst. Evol. Microbiol.">
        <title>The Global Catalogue of Microorganisms (GCM) 10K type strain sequencing project: providing services to taxonomists for standard genome sequencing and annotation.</title>
        <authorList>
            <consortium name="The Broad Institute Genomics Platform"/>
            <consortium name="The Broad Institute Genome Sequencing Center for Infectious Disease"/>
            <person name="Wu L."/>
            <person name="Ma J."/>
        </authorList>
    </citation>
    <scope>NUCLEOTIDE SEQUENCE [LARGE SCALE GENOMIC DNA]</scope>
    <source>
        <strain evidence="11">CCUG 61697</strain>
    </source>
</reference>
<accession>A0ABW3JBZ4</accession>
<evidence type="ECO:0000256" key="7">
    <source>
        <dbReference type="SAM" id="MobiDB-lite"/>
    </source>
</evidence>
<keyword evidence="11" id="KW-1185">Reference proteome</keyword>
<organism evidence="10 11">
    <name type="scientific">Methyloligella solikamskensis</name>
    <dbReference type="NCBI Taxonomy" id="1177756"/>
    <lineage>
        <taxon>Bacteria</taxon>
        <taxon>Pseudomonadati</taxon>
        <taxon>Pseudomonadota</taxon>
        <taxon>Alphaproteobacteria</taxon>
        <taxon>Hyphomicrobiales</taxon>
        <taxon>Hyphomicrobiaceae</taxon>
        <taxon>Methyloligella</taxon>
    </lineage>
</organism>
<evidence type="ECO:0000256" key="2">
    <source>
        <dbReference type="ARBA" id="ARBA00022475"/>
    </source>
</evidence>
<feature type="domain" description="Polysaccharide chain length determinant N-terminal" evidence="9">
    <location>
        <begin position="11"/>
        <end position="106"/>
    </location>
</feature>
<feature type="region of interest" description="Disordered" evidence="7">
    <location>
        <begin position="462"/>
        <end position="540"/>
    </location>
</feature>
<dbReference type="RefSeq" id="WP_379089063.1">
    <property type="nucleotide sequence ID" value="NZ_JBHTJO010000001.1"/>
</dbReference>
<feature type="compositionally biased region" description="Basic and acidic residues" evidence="7">
    <location>
        <begin position="576"/>
        <end position="591"/>
    </location>
</feature>
<evidence type="ECO:0000256" key="3">
    <source>
        <dbReference type="ARBA" id="ARBA00022692"/>
    </source>
</evidence>